<comment type="caution">
    <text evidence="2">The sequence shown here is derived from an EMBL/GenBank/DDBJ whole genome shotgun (WGS) entry which is preliminary data.</text>
</comment>
<accession>A0A7U8C7V5</accession>
<dbReference type="GO" id="GO:0006270">
    <property type="term" value="P:DNA replication initiation"/>
    <property type="evidence" value="ECO:0007669"/>
    <property type="project" value="InterPro"/>
</dbReference>
<protein>
    <recommendedName>
        <fullName evidence="4">Replication protein P</fullName>
    </recommendedName>
</protein>
<dbReference type="Proteomes" id="UP000002171">
    <property type="component" value="Unassembled WGS sequence"/>
</dbReference>
<sequence>MKTPAEILAKNANGLPQQSWTSKTPTGDQQAEPVSNELSVEVKTLVNMIFARFMAIYGHKFKSCFETQDEIRIAKREWALSLGGYTEQELVAAIDYCKEHSAWMPTISEFLKVLRNLTGDLGLPIAKHAYEEACLNAEHASKHNWTHPAIYFAGKATGWFRLRTEDEVDVFPDFRYNYDVICRRVRAGEELTMPVAVALPDKSDTSLFTFIQSWGEENNLKPEVASKWLFYLTKPKGSEVRKRFQKLAQVEANAMGIQLPDDYQ</sequence>
<evidence type="ECO:0000256" key="1">
    <source>
        <dbReference type="SAM" id="MobiDB-lite"/>
    </source>
</evidence>
<dbReference type="EMBL" id="AAOW01000003">
    <property type="protein sequence ID" value="EAR62266.1"/>
    <property type="molecule type" value="Genomic_DNA"/>
</dbReference>
<reference evidence="2 3" key="1">
    <citation type="submission" date="2006-02" db="EMBL/GenBank/DDBJ databases">
        <authorList>
            <person name="Pinhassi J."/>
            <person name="Pedros-Alio C."/>
            <person name="Ferriera S."/>
            <person name="Johnson J."/>
            <person name="Kravitz S."/>
            <person name="Halpern A."/>
            <person name="Remington K."/>
            <person name="Beeson K."/>
            <person name="Tran B."/>
            <person name="Rogers Y.-H."/>
            <person name="Friedman R."/>
            <person name="Venter J.C."/>
        </authorList>
    </citation>
    <scope>NUCLEOTIDE SEQUENCE [LARGE SCALE GENOMIC DNA]</scope>
    <source>
        <strain evidence="2 3">MED92</strain>
    </source>
</reference>
<evidence type="ECO:0000313" key="3">
    <source>
        <dbReference type="Proteomes" id="UP000002171"/>
    </source>
</evidence>
<keyword evidence="3" id="KW-1185">Reference proteome</keyword>
<dbReference type="AlphaFoldDB" id="A0A7U8C7V5"/>
<feature type="region of interest" description="Disordered" evidence="1">
    <location>
        <begin position="15"/>
        <end position="34"/>
    </location>
</feature>
<dbReference type="Pfam" id="PF06992">
    <property type="entry name" value="Phage_lambda_P"/>
    <property type="match status" value="1"/>
</dbReference>
<dbReference type="InterPro" id="IPR009731">
    <property type="entry name" value="P-like"/>
</dbReference>
<dbReference type="RefSeq" id="WP_007020576.1">
    <property type="nucleotide sequence ID" value="NZ_CH724125.1"/>
</dbReference>
<gene>
    <name evidence="2" type="ORF">MED92_14553</name>
</gene>
<evidence type="ECO:0000313" key="2">
    <source>
        <dbReference type="EMBL" id="EAR62266.1"/>
    </source>
</evidence>
<organism evidence="2 3">
    <name type="scientific">Neptuniibacter caesariensis</name>
    <dbReference type="NCBI Taxonomy" id="207954"/>
    <lineage>
        <taxon>Bacteria</taxon>
        <taxon>Pseudomonadati</taxon>
        <taxon>Pseudomonadota</taxon>
        <taxon>Gammaproteobacteria</taxon>
        <taxon>Oceanospirillales</taxon>
        <taxon>Oceanospirillaceae</taxon>
        <taxon>Neptuniibacter</taxon>
    </lineage>
</organism>
<name>A0A7U8C7V5_NEPCE</name>
<proteinExistence type="predicted"/>
<evidence type="ECO:0008006" key="4">
    <source>
        <dbReference type="Google" id="ProtNLM"/>
    </source>
</evidence>